<feature type="region of interest" description="Disordered" evidence="1">
    <location>
        <begin position="17"/>
        <end position="36"/>
    </location>
</feature>
<name>A0A4D9ESF2_9SAUR</name>
<evidence type="ECO:0000313" key="2">
    <source>
        <dbReference type="EMBL" id="TFK14311.1"/>
    </source>
</evidence>
<protein>
    <submittedName>
        <fullName evidence="2">DLA class II histocompatibility antigen, DR-1 beta chain</fullName>
    </submittedName>
</protein>
<organism evidence="2 3">
    <name type="scientific">Platysternon megacephalum</name>
    <name type="common">big-headed turtle</name>
    <dbReference type="NCBI Taxonomy" id="55544"/>
    <lineage>
        <taxon>Eukaryota</taxon>
        <taxon>Metazoa</taxon>
        <taxon>Chordata</taxon>
        <taxon>Craniata</taxon>
        <taxon>Vertebrata</taxon>
        <taxon>Euteleostomi</taxon>
        <taxon>Archelosauria</taxon>
        <taxon>Testudinata</taxon>
        <taxon>Testudines</taxon>
        <taxon>Cryptodira</taxon>
        <taxon>Durocryptodira</taxon>
        <taxon>Testudinoidea</taxon>
        <taxon>Platysternidae</taxon>
        <taxon>Platysternon</taxon>
    </lineage>
</organism>
<reference evidence="2 3" key="2">
    <citation type="submission" date="2019-04" db="EMBL/GenBank/DDBJ databases">
        <title>The genome sequence of big-headed turtle.</title>
        <authorList>
            <person name="Gong S."/>
        </authorList>
    </citation>
    <scope>NUCLEOTIDE SEQUENCE [LARGE SCALE GENOMIC DNA]</scope>
    <source>
        <strain evidence="2">DO16091913</strain>
        <tissue evidence="2">Muscle</tissue>
    </source>
</reference>
<keyword evidence="3" id="KW-1185">Reference proteome</keyword>
<proteinExistence type="predicted"/>
<comment type="caution">
    <text evidence="2">The sequence shown here is derived from an EMBL/GenBank/DDBJ whole genome shotgun (WGS) entry which is preliminary data.</text>
</comment>
<evidence type="ECO:0000256" key="1">
    <source>
        <dbReference type="SAM" id="MobiDB-lite"/>
    </source>
</evidence>
<evidence type="ECO:0000313" key="3">
    <source>
        <dbReference type="Proteomes" id="UP000297703"/>
    </source>
</evidence>
<reference evidence="2 3" key="1">
    <citation type="submission" date="2019-04" db="EMBL/GenBank/DDBJ databases">
        <title>Draft genome of the big-headed turtle Platysternon megacephalum.</title>
        <authorList>
            <person name="Gong S."/>
        </authorList>
    </citation>
    <scope>NUCLEOTIDE SEQUENCE [LARGE SCALE GENOMIC DNA]</scope>
    <source>
        <strain evidence="2">DO16091913</strain>
        <tissue evidence="2">Muscle</tissue>
    </source>
</reference>
<dbReference type="Proteomes" id="UP000297703">
    <property type="component" value="Unassembled WGS sequence"/>
</dbReference>
<sequence>MNSCSLAMGSKRRQELLQNSEDDFKGSLKHSAKPFIPRGRDYKHHLKINIQIRECPSPKRNKIWGKPALRIFEDSLGIRGESFNPKTHFQKATKKQKIQHHGHIFYY</sequence>
<gene>
    <name evidence="2" type="ORF">DR999_PMT02113</name>
</gene>
<dbReference type="EMBL" id="QXTE01000011">
    <property type="protein sequence ID" value="TFK14311.1"/>
    <property type="molecule type" value="Genomic_DNA"/>
</dbReference>
<accession>A0A4D9ESF2</accession>
<dbReference type="AlphaFoldDB" id="A0A4D9ESF2"/>